<dbReference type="Proteomes" id="UP001500483">
    <property type="component" value="Unassembled WGS sequence"/>
</dbReference>
<evidence type="ECO:0000256" key="1">
    <source>
        <dbReference type="ARBA" id="ARBA00004141"/>
    </source>
</evidence>
<keyword evidence="2 5" id="KW-0812">Transmembrane</keyword>
<feature type="domain" description="ABC-2 type transporter transmembrane" evidence="6">
    <location>
        <begin position="399"/>
        <end position="627"/>
    </location>
</feature>
<proteinExistence type="predicted"/>
<protein>
    <submittedName>
        <fullName evidence="7">YhgE/Pip domain-containing protein</fullName>
    </submittedName>
</protein>
<dbReference type="RefSeq" id="WP_225044716.1">
    <property type="nucleotide sequence ID" value="NZ_BAAAYK010000038.1"/>
</dbReference>
<reference evidence="8" key="1">
    <citation type="journal article" date="2019" name="Int. J. Syst. Evol. Microbiol.">
        <title>The Global Catalogue of Microorganisms (GCM) 10K type strain sequencing project: providing services to taxonomists for standard genome sequencing and annotation.</title>
        <authorList>
            <consortium name="The Broad Institute Genomics Platform"/>
            <consortium name="The Broad Institute Genome Sequencing Center for Infectious Disease"/>
            <person name="Wu L."/>
            <person name="Ma J."/>
        </authorList>
    </citation>
    <scope>NUCLEOTIDE SEQUENCE [LARGE SCALE GENOMIC DNA]</scope>
    <source>
        <strain evidence="8">JCM 9687</strain>
    </source>
</reference>
<feature type="domain" description="ABC-2 type transporter transmembrane" evidence="6">
    <location>
        <begin position="27"/>
        <end position="163"/>
    </location>
</feature>
<dbReference type="NCBIfam" id="TIGR03057">
    <property type="entry name" value="xxxLxxG_by_4"/>
    <property type="match status" value="1"/>
</dbReference>
<evidence type="ECO:0000256" key="5">
    <source>
        <dbReference type="SAM" id="Phobius"/>
    </source>
</evidence>
<evidence type="ECO:0000313" key="7">
    <source>
        <dbReference type="EMBL" id="GAA3363019.1"/>
    </source>
</evidence>
<feature type="transmembrane region" description="Helical" evidence="5">
    <location>
        <begin position="547"/>
        <end position="565"/>
    </location>
</feature>
<keyword evidence="4 5" id="KW-0472">Membrane</keyword>
<dbReference type="NCBIfam" id="TIGR03061">
    <property type="entry name" value="pip_yhgE_Nterm"/>
    <property type="match status" value="1"/>
</dbReference>
<dbReference type="InterPro" id="IPR013525">
    <property type="entry name" value="ABC2_TM"/>
</dbReference>
<dbReference type="EMBL" id="BAAAYK010000038">
    <property type="protein sequence ID" value="GAA3363019.1"/>
    <property type="molecule type" value="Genomic_DNA"/>
</dbReference>
<dbReference type="Gene3D" id="3.40.1710.10">
    <property type="entry name" value="abc type-2 transporter like domain"/>
    <property type="match status" value="1"/>
</dbReference>
<evidence type="ECO:0000256" key="4">
    <source>
        <dbReference type="ARBA" id="ARBA00023136"/>
    </source>
</evidence>
<evidence type="ECO:0000313" key="8">
    <source>
        <dbReference type="Proteomes" id="UP001500483"/>
    </source>
</evidence>
<evidence type="ECO:0000259" key="6">
    <source>
        <dbReference type="Pfam" id="PF12698"/>
    </source>
</evidence>
<comment type="subcellular location">
    <subcellularLocation>
        <location evidence="1">Membrane</location>
        <topology evidence="1">Multi-pass membrane protein</topology>
    </subcellularLocation>
</comment>
<feature type="transmembrane region" description="Helical" evidence="5">
    <location>
        <begin position="484"/>
        <end position="510"/>
    </location>
</feature>
<keyword evidence="3 5" id="KW-1133">Transmembrane helix</keyword>
<dbReference type="NCBIfam" id="TIGR03062">
    <property type="entry name" value="pip_yhgE_Cterm"/>
    <property type="match status" value="1"/>
</dbReference>
<accession>A0ABP6RXZ1</accession>
<dbReference type="InterPro" id="IPR017501">
    <property type="entry name" value="Phage_infect_YhgE_C"/>
</dbReference>
<feature type="transmembrane region" description="Helical" evidence="5">
    <location>
        <begin position="612"/>
        <end position="630"/>
    </location>
</feature>
<evidence type="ECO:0000256" key="2">
    <source>
        <dbReference type="ARBA" id="ARBA00022692"/>
    </source>
</evidence>
<dbReference type="PANTHER" id="PTHR43077">
    <property type="entry name" value="TRANSPORT PERMEASE YVFS-RELATED"/>
    <property type="match status" value="1"/>
</dbReference>
<keyword evidence="8" id="KW-1185">Reference proteome</keyword>
<sequence length="647" mass="68760">MTAVKLALLELRRFRGPLRRAVPPLLCLIPLLYGATYLWANWDPYGELDRIPVAVVNQDHTGHTAQGQRVDAGSEVEQQLKAAGTFQWSFTDAAEAEEGLAQGRYYFTITIPPDFSTKLATASNTVPEQAGIDIRLNDANNYIAGIMTEVVQPQLQDQINAAAHGAYVRSIYGELSEVKDRLATASDGSHRLLGATEVAQQGTGSLMSGTSALHDGAGRVSDGAAQLAEATGQVDQVTDELNRAVADRLPAAADQLVDTATTVARGAAFAHATTGAVKRGTARGVQDVDELVRIHPELADEPVVQRARDHAHDLDVRAGRADQEAAWNQQRADQALAEANETRDHIGRAQRKVLDANVPLRTVDSGAHAVAEGARTISSGIGALEEGSGAMRTAADQANSAAADLTRTVDQAFVRIPETDSDQITEAARVLGTPVRIERENLNPAGPYGRGFAPFFFSIALWVFGLFAFLLLRPVNLRALAGRVGSLTIAVAGWLPAAILGGAGALILYAVVDLGLGLAPRHALACVALMLAGVAAFTAIDHCLRTAFGVPGDVVSLVLLVLQLTSSGGLYPVPTTPGFFQALHPLLPMTYLVDGLRMTISGGLVEHLVRDFAVLGGFWAAFLLTTALVVRRQRVWTVGRLHPDVEL</sequence>
<dbReference type="InterPro" id="IPR051328">
    <property type="entry name" value="T7SS_ABC-Transporter"/>
</dbReference>
<name>A0ABP6RXZ1_9PSEU</name>
<feature type="transmembrane region" description="Helical" evidence="5">
    <location>
        <begin position="21"/>
        <end position="40"/>
    </location>
</feature>
<feature type="transmembrane region" description="Helical" evidence="5">
    <location>
        <begin position="452"/>
        <end position="472"/>
    </location>
</feature>
<dbReference type="InterPro" id="IPR017500">
    <property type="entry name" value="Phage_infect_YhgE_N"/>
</dbReference>
<evidence type="ECO:0000256" key="3">
    <source>
        <dbReference type="ARBA" id="ARBA00022989"/>
    </source>
</evidence>
<gene>
    <name evidence="7" type="ORF">GCM10020366_53280</name>
</gene>
<organism evidence="7 8">
    <name type="scientific">Saccharopolyspora gregorii</name>
    <dbReference type="NCBI Taxonomy" id="33914"/>
    <lineage>
        <taxon>Bacteria</taxon>
        <taxon>Bacillati</taxon>
        <taxon>Actinomycetota</taxon>
        <taxon>Actinomycetes</taxon>
        <taxon>Pseudonocardiales</taxon>
        <taxon>Pseudonocardiaceae</taxon>
        <taxon>Saccharopolyspora</taxon>
    </lineage>
</organism>
<feature type="transmembrane region" description="Helical" evidence="5">
    <location>
        <begin position="522"/>
        <end position="540"/>
    </location>
</feature>
<dbReference type="InterPro" id="IPR023908">
    <property type="entry name" value="xxxLxxG_rpt"/>
</dbReference>
<dbReference type="Pfam" id="PF12698">
    <property type="entry name" value="ABC2_membrane_3"/>
    <property type="match status" value="2"/>
</dbReference>
<dbReference type="PANTHER" id="PTHR43077:SF10">
    <property type="entry name" value="TRANSPORT PERMEASE PROTEIN"/>
    <property type="match status" value="1"/>
</dbReference>
<comment type="caution">
    <text evidence="7">The sequence shown here is derived from an EMBL/GenBank/DDBJ whole genome shotgun (WGS) entry which is preliminary data.</text>
</comment>